<organism evidence="3 4">
    <name type="scientific">Anaeramoeba flamelloides</name>
    <dbReference type="NCBI Taxonomy" id="1746091"/>
    <lineage>
        <taxon>Eukaryota</taxon>
        <taxon>Metamonada</taxon>
        <taxon>Anaeramoebidae</taxon>
        <taxon>Anaeramoeba</taxon>
    </lineage>
</organism>
<accession>A0AAV7Z167</accession>
<comment type="caution">
    <text evidence="3">The sequence shown here is derived from an EMBL/GenBank/DDBJ whole genome shotgun (WGS) entry which is preliminary data.</text>
</comment>
<dbReference type="EMBL" id="JANTQA010000047">
    <property type="protein sequence ID" value="KAJ3433840.1"/>
    <property type="molecule type" value="Genomic_DNA"/>
</dbReference>
<name>A0AAV7Z167_9EUKA</name>
<dbReference type="InterPro" id="IPR011333">
    <property type="entry name" value="SKP1/BTB/POZ_sf"/>
</dbReference>
<proteinExistence type="predicted"/>
<evidence type="ECO:0000259" key="2">
    <source>
        <dbReference type="PROSITE" id="PS50097"/>
    </source>
</evidence>
<dbReference type="InterPro" id="IPR051709">
    <property type="entry name" value="Ub-ligase/GTPase-reg"/>
</dbReference>
<gene>
    <name evidence="3" type="ORF">M0812_22809</name>
</gene>
<sequence length="584" mass="67839">MQKQKNNQTQTQTNCFYYGKKNLYLNENIFTMYKLTPITKPKNISQICGGERHVFILNQERQLFRIRHTDLAKNHNNYKIEFEQENKDDQIVDIDHNYFNGLFLMKSGLVYSVGTDNRFGLLPLENRSEIEEKKAFLCDWFVKKQIKIKKICCTAVNNYFLSYKNILYGNGHNTGQLGIQNQDVTVQQLPILISENVSDVYGSTRANHVFYTTFDNQLIGLGYNDLGQLGTGNYESLYTKQVVPNIDGLEIKKIALPWEASIILFKNGSILTSGLKKENGRKAGSAEFLPIRGLKNVTCINIESSKDFTIILAEGNEIYALNTNFIAFQKIQSQGVPKNMNFELKSSVSNVFLYPETNRNSHEQEFLILLQTGKFSDYTFKNFDIKIHKSFVECRLNKIPIEEIEQVLNQYKNDRQLEILNFLKWVYSGVITNYSFIKEVCEKLQINNFAQKSMSDDLLLLYKDEDSKNFNLLVKLDENENEDEDEDVQLEEIPVHKYILYARSGLFREMFTQIDENANSVTDYSVKTIESVEILIKFFYTNKIELTADHDPQLVVEELEDAQEYYQLNKNCDLSLLLSQIYKK</sequence>
<dbReference type="PANTHER" id="PTHR45622:SF58">
    <property type="entry name" value="REGULATOR OF CHROMOSOME CONDENSATION DOMAIN-CONTAINING PROTEIN"/>
    <property type="match status" value="1"/>
</dbReference>
<reference evidence="3" key="1">
    <citation type="submission" date="2022-08" db="EMBL/GenBank/DDBJ databases">
        <title>Novel sulphate-reducing endosymbionts in the free-living metamonad Anaeramoeba.</title>
        <authorList>
            <person name="Jerlstrom-Hultqvist J."/>
            <person name="Cepicka I."/>
            <person name="Gallot-Lavallee L."/>
            <person name="Salas-Leiva D."/>
            <person name="Curtis B.A."/>
            <person name="Zahonova K."/>
            <person name="Pipaliya S."/>
            <person name="Dacks J."/>
            <person name="Roger A.J."/>
        </authorList>
    </citation>
    <scope>NUCLEOTIDE SEQUENCE</scope>
    <source>
        <strain evidence="3">Busselton2</strain>
    </source>
</reference>
<dbReference type="InterPro" id="IPR000210">
    <property type="entry name" value="BTB/POZ_dom"/>
</dbReference>
<evidence type="ECO:0000256" key="1">
    <source>
        <dbReference type="ARBA" id="ARBA00022737"/>
    </source>
</evidence>
<evidence type="ECO:0000313" key="4">
    <source>
        <dbReference type="Proteomes" id="UP001146793"/>
    </source>
</evidence>
<dbReference type="Gene3D" id="2.130.10.30">
    <property type="entry name" value="Regulator of chromosome condensation 1/beta-lactamase-inhibitor protein II"/>
    <property type="match status" value="1"/>
</dbReference>
<protein>
    <submittedName>
        <fullName evidence="3">Btk-binding protein-related</fullName>
    </submittedName>
</protein>
<dbReference type="PROSITE" id="PS50097">
    <property type="entry name" value="BTB"/>
    <property type="match status" value="1"/>
</dbReference>
<keyword evidence="1" id="KW-0677">Repeat</keyword>
<dbReference type="AlphaFoldDB" id="A0AAV7Z167"/>
<dbReference type="PANTHER" id="PTHR45622">
    <property type="entry name" value="UBIQUITIN-PROTEIN LIGASE E3A-RELATED"/>
    <property type="match status" value="1"/>
</dbReference>
<evidence type="ECO:0000313" key="3">
    <source>
        <dbReference type="EMBL" id="KAJ3433840.1"/>
    </source>
</evidence>
<dbReference type="Proteomes" id="UP001146793">
    <property type="component" value="Unassembled WGS sequence"/>
</dbReference>
<dbReference type="Pfam" id="PF00651">
    <property type="entry name" value="BTB"/>
    <property type="match status" value="1"/>
</dbReference>
<dbReference type="Gene3D" id="3.30.710.10">
    <property type="entry name" value="Potassium Channel Kv1.1, Chain A"/>
    <property type="match status" value="1"/>
</dbReference>
<dbReference type="CDD" id="cd18186">
    <property type="entry name" value="BTB_POZ_ZBTB_KLHL-like"/>
    <property type="match status" value="1"/>
</dbReference>
<dbReference type="SUPFAM" id="SSF50985">
    <property type="entry name" value="RCC1/BLIP-II"/>
    <property type="match status" value="1"/>
</dbReference>
<dbReference type="SUPFAM" id="SSF54695">
    <property type="entry name" value="POZ domain"/>
    <property type="match status" value="1"/>
</dbReference>
<dbReference type="InterPro" id="IPR009091">
    <property type="entry name" value="RCC1/BLIP-II"/>
</dbReference>
<feature type="domain" description="BTB" evidence="2">
    <location>
        <begin position="482"/>
        <end position="548"/>
    </location>
</feature>